<dbReference type="Gramene" id="AET2Gv20924900.7">
    <property type="protein sequence ID" value="AET2Gv20924900.7"/>
    <property type="gene ID" value="AET2Gv20924900"/>
</dbReference>
<keyword evidence="2" id="KW-1185">Reference proteome</keyword>
<reference evidence="1" key="4">
    <citation type="submission" date="2019-03" db="UniProtKB">
        <authorList>
            <consortium name="EnsemblPlants"/>
        </authorList>
    </citation>
    <scope>IDENTIFICATION</scope>
</reference>
<reference evidence="2" key="2">
    <citation type="journal article" date="2017" name="Nat. Plants">
        <title>The Aegilops tauschii genome reveals multiple impacts of transposons.</title>
        <authorList>
            <person name="Zhao G."/>
            <person name="Zou C."/>
            <person name="Li K."/>
            <person name="Wang K."/>
            <person name="Li T."/>
            <person name="Gao L."/>
            <person name="Zhang X."/>
            <person name="Wang H."/>
            <person name="Yang Z."/>
            <person name="Liu X."/>
            <person name="Jiang W."/>
            <person name="Mao L."/>
            <person name="Kong X."/>
            <person name="Jiao Y."/>
            <person name="Jia J."/>
        </authorList>
    </citation>
    <scope>NUCLEOTIDE SEQUENCE [LARGE SCALE GENOMIC DNA]</scope>
    <source>
        <strain evidence="2">cv. AL8/78</strain>
    </source>
</reference>
<dbReference type="Proteomes" id="UP000015105">
    <property type="component" value="Chromosome 2D"/>
</dbReference>
<dbReference type="EnsemblPlants" id="AET2Gv20924900.7">
    <property type="protein sequence ID" value="AET2Gv20924900.7"/>
    <property type="gene ID" value="AET2Gv20924900"/>
</dbReference>
<reference evidence="2" key="1">
    <citation type="journal article" date="2014" name="Science">
        <title>Ancient hybridizations among the ancestral genomes of bread wheat.</title>
        <authorList>
            <consortium name="International Wheat Genome Sequencing Consortium,"/>
            <person name="Marcussen T."/>
            <person name="Sandve S.R."/>
            <person name="Heier L."/>
            <person name="Spannagl M."/>
            <person name="Pfeifer M."/>
            <person name="Jakobsen K.S."/>
            <person name="Wulff B.B."/>
            <person name="Steuernagel B."/>
            <person name="Mayer K.F."/>
            <person name="Olsen O.A."/>
        </authorList>
    </citation>
    <scope>NUCLEOTIDE SEQUENCE [LARGE SCALE GENOMIC DNA]</scope>
    <source>
        <strain evidence="2">cv. AL8/78</strain>
    </source>
</reference>
<protein>
    <submittedName>
        <fullName evidence="1">Uncharacterized protein</fullName>
    </submittedName>
</protein>
<evidence type="ECO:0000313" key="2">
    <source>
        <dbReference type="Proteomes" id="UP000015105"/>
    </source>
</evidence>
<dbReference type="AlphaFoldDB" id="A0A453CQI3"/>
<sequence length="40" mass="4696">MYKKLICICPETSFSRFQPANLMLIFHDPTNTGSFFVQLR</sequence>
<proteinExistence type="predicted"/>
<accession>A0A453CQI3</accession>
<name>A0A453CQI3_AEGTS</name>
<organism evidence="1 2">
    <name type="scientific">Aegilops tauschii subsp. strangulata</name>
    <name type="common">Goatgrass</name>
    <dbReference type="NCBI Taxonomy" id="200361"/>
    <lineage>
        <taxon>Eukaryota</taxon>
        <taxon>Viridiplantae</taxon>
        <taxon>Streptophyta</taxon>
        <taxon>Embryophyta</taxon>
        <taxon>Tracheophyta</taxon>
        <taxon>Spermatophyta</taxon>
        <taxon>Magnoliopsida</taxon>
        <taxon>Liliopsida</taxon>
        <taxon>Poales</taxon>
        <taxon>Poaceae</taxon>
        <taxon>BOP clade</taxon>
        <taxon>Pooideae</taxon>
        <taxon>Triticodae</taxon>
        <taxon>Triticeae</taxon>
        <taxon>Triticinae</taxon>
        <taxon>Aegilops</taxon>
    </lineage>
</organism>
<evidence type="ECO:0000313" key="1">
    <source>
        <dbReference type="EnsemblPlants" id="AET2Gv20924900.7"/>
    </source>
</evidence>
<reference evidence="1" key="5">
    <citation type="journal article" date="2021" name="G3 (Bethesda)">
        <title>Aegilops tauschii genome assembly Aet v5.0 features greater sequence contiguity and improved annotation.</title>
        <authorList>
            <person name="Wang L."/>
            <person name="Zhu T."/>
            <person name="Rodriguez J.C."/>
            <person name="Deal K.R."/>
            <person name="Dubcovsky J."/>
            <person name="McGuire P.E."/>
            <person name="Lux T."/>
            <person name="Spannagl M."/>
            <person name="Mayer K.F.X."/>
            <person name="Baldrich P."/>
            <person name="Meyers B.C."/>
            <person name="Huo N."/>
            <person name="Gu Y.Q."/>
            <person name="Zhou H."/>
            <person name="Devos K.M."/>
            <person name="Bennetzen J.L."/>
            <person name="Unver T."/>
            <person name="Budak H."/>
            <person name="Gulick P.J."/>
            <person name="Galiba G."/>
            <person name="Kalapos B."/>
            <person name="Nelson D.R."/>
            <person name="Li P."/>
            <person name="You F.M."/>
            <person name="Luo M.C."/>
            <person name="Dvorak J."/>
        </authorList>
    </citation>
    <scope>NUCLEOTIDE SEQUENCE [LARGE SCALE GENOMIC DNA]</scope>
    <source>
        <strain evidence="1">cv. AL8/78</strain>
    </source>
</reference>
<reference evidence="1" key="3">
    <citation type="journal article" date="2017" name="Nature">
        <title>Genome sequence of the progenitor of the wheat D genome Aegilops tauschii.</title>
        <authorList>
            <person name="Luo M.C."/>
            <person name="Gu Y.Q."/>
            <person name="Puiu D."/>
            <person name="Wang H."/>
            <person name="Twardziok S.O."/>
            <person name="Deal K.R."/>
            <person name="Huo N."/>
            <person name="Zhu T."/>
            <person name="Wang L."/>
            <person name="Wang Y."/>
            <person name="McGuire P.E."/>
            <person name="Liu S."/>
            <person name="Long H."/>
            <person name="Ramasamy R.K."/>
            <person name="Rodriguez J.C."/>
            <person name="Van S.L."/>
            <person name="Yuan L."/>
            <person name="Wang Z."/>
            <person name="Xia Z."/>
            <person name="Xiao L."/>
            <person name="Anderson O.D."/>
            <person name="Ouyang S."/>
            <person name="Liang Y."/>
            <person name="Zimin A.V."/>
            <person name="Pertea G."/>
            <person name="Qi P."/>
            <person name="Bennetzen J.L."/>
            <person name="Dai X."/>
            <person name="Dawson M.W."/>
            <person name="Muller H.G."/>
            <person name="Kugler K."/>
            <person name="Rivarola-Duarte L."/>
            <person name="Spannagl M."/>
            <person name="Mayer K.F.X."/>
            <person name="Lu F.H."/>
            <person name="Bevan M.W."/>
            <person name="Leroy P."/>
            <person name="Li P."/>
            <person name="You F.M."/>
            <person name="Sun Q."/>
            <person name="Liu Z."/>
            <person name="Lyons E."/>
            <person name="Wicker T."/>
            <person name="Salzberg S.L."/>
            <person name="Devos K.M."/>
            <person name="Dvorak J."/>
        </authorList>
    </citation>
    <scope>NUCLEOTIDE SEQUENCE [LARGE SCALE GENOMIC DNA]</scope>
    <source>
        <strain evidence="1">cv. AL8/78</strain>
    </source>
</reference>